<dbReference type="Pfam" id="PF20355">
    <property type="entry name" value="DUF6650"/>
    <property type="match status" value="1"/>
</dbReference>
<accession>A0ABY8DGC1</accession>
<protein>
    <submittedName>
        <fullName evidence="1">Uncharacterized protein</fullName>
    </submittedName>
</protein>
<dbReference type="EMBL" id="CP120374">
    <property type="protein sequence ID" value="WEX89945.1"/>
    <property type="molecule type" value="Genomic_DNA"/>
</dbReference>
<dbReference type="Proteomes" id="UP001229355">
    <property type="component" value="Chromosome 2"/>
</dbReference>
<name>A0ABY8DGC1_9HYPH</name>
<dbReference type="RefSeq" id="WP_280661914.1">
    <property type="nucleotide sequence ID" value="NZ_CP120374.1"/>
</dbReference>
<evidence type="ECO:0000313" key="2">
    <source>
        <dbReference type="Proteomes" id="UP001229355"/>
    </source>
</evidence>
<proteinExistence type="predicted"/>
<sequence>MVSSKAKDVLKRITGFSTPVFGVSWNPPASDRDAVRKFLAFLEDSRALFNPLSAEVEDHVIASIHAIRRECVTAVGALGEKAPGVAHVRAIGAACRRFLDEPYPTFDDIMECRRDPYFDRDESHGQLRHRTHPAAFFTALGEFRAFVDAQIAMLFGLYEVDIHGDLVRILPPQMDD</sequence>
<gene>
    <name evidence="1" type="ORF">PZN02_005282</name>
</gene>
<keyword evidence="2" id="KW-1185">Reference proteome</keyword>
<reference evidence="1 2" key="1">
    <citation type="submission" date="2023-03" db="EMBL/GenBank/DDBJ databases">
        <authorList>
            <person name="Kaur S."/>
            <person name="Espinosa-Saiz D."/>
            <person name="Velazquez E."/>
            <person name="Menendez E."/>
            <person name="diCenzo G.C."/>
        </authorList>
    </citation>
    <scope>NUCLEOTIDE SEQUENCE [LARGE SCALE GENOMIC DNA]</scope>
    <source>
        <strain evidence="1 2">LMG 24692</strain>
    </source>
</reference>
<organism evidence="1 2">
    <name type="scientific">Sinorhizobium garamanticum</name>
    <dbReference type="NCBI Taxonomy" id="680247"/>
    <lineage>
        <taxon>Bacteria</taxon>
        <taxon>Pseudomonadati</taxon>
        <taxon>Pseudomonadota</taxon>
        <taxon>Alphaproteobacteria</taxon>
        <taxon>Hyphomicrobiales</taxon>
        <taxon>Rhizobiaceae</taxon>
        <taxon>Sinorhizobium/Ensifer group</taxon>
        <taxon>Sinorhizobium</taxon>
    </lineage>
</organism>
<dbReference type="InterPro" id="IPR046592">
    <property type="entry name" value="DUF6650"/>
</dbReference>
<evidence type="ECO:0000313" key="1">
    <source>
        <dbReference type="EMBL" id="WEX89945.1"/>
    </source>
</evidence>